<name>A0ABR0SDP6_9HYPO</name>
<dbReference type="EMBL" id="JAVFKD010000014">
    <property type="protein sequence ID" value="KAK5990288.1"/>
    <property type="molecule type" value="Genomic_DNA"/>
</dbReference>
<gene>
    <name evidence="1" type="ORF">PT974_08555</name>
</gene>
<protein>
    <submittedName>
        <fullName evidence="1">WD repeat-containing WRAP73-like protein</fullName>
    </submittedName>
</protein>
<accession>A0ABR0SDP6</accession>
<organism evidence="1 2">
    <name type="scientific">Cladobotryum mycophilum</name>
    <dbReference type="NCBI Taxonomy" id="491253"/>
    <lineage>
        <taxon>Eukaryota</taxon>
        <taxon>Fungi</taxon>
        <taxon>Dikarya</taxon>
        <taxon>Ascomycota</taxon>
        <taxon>Pezizomycotina</taxon>
        <taxon>Sordariomycetes</taxon>
        <taxon>Hypocreomycetidae</taxon>
        <taxon>Hypocreales</taxon>
        <taxon>Hypocreaceae</taxon>
        <taxon>Cladobotryum</taxon>
    </lineage>
</organism>
<dbReference type="PANTHER" id="PTHR16220">
    <property type="entry name" value="WD REPEAT PROTEIN 8-RELATED"/>
    <property type="match status" value="1"/>
</dbReference>
<dbReference type="InterPro" id="IPR052778">
    <property type="entry name" value="Centrosome-WD_assoc"/>
</dbReference>
<keyword evidence="2" id="KW-1185">Reference proteome</keyword>
<sequence length="525" mass="56740">MHSSAVFKSSPHCRPSPDGRLIATLDSWTVSIRSTDTLQITNVVKLGPGSGSSSASSSLSSSASTTFLWAPSSAKFLVSVADQIEVFSAVRASPFRATISSPLSGGGKPSAIQFGARDTELLVWSTSGLKLVIFDLCTSKVVEITSPKFHQPASVSRGLSFRPGTGHLVLLTRVGGKDLVSLHHPISRQVQRSWSPDTLDAQGLTWTPDGRWLLVWESPAQGHRILLYAADGQHFRTIGAANLLKEPSADLEPGIKLCQLSPDAQLCAVGDHGRGIAVIRTDSWRTSLRLLHPTTIVPRDTLQVWQEQIAASSLEGRSTHTFLRATQLLSPPGPPADSKTSAELKPGCSMAAFDASSTLLATRLDDSPCAVWIWDVAAAELRAVLIFHGSVNFQWHPSSRELLLVTCLDTAQRGMAFVWDPLSNGPTPVAPEDHLPNGKAVGKIQIVWINRETEFPVLLVSDAQHYVMLSPLSLDQGLNPWQRANEGQWDDGEVQMLEGMTPARVAADDTDETSVLDDTFSFRNA</sequence>
<evidence type="ECO:0000313" key="2">
    <source>
        <dbReference type="Proteomes" id="UP001338125"/>
    </source>
</evidence>
<reference evidence="1 2" key="1">
    <citation type="submission" date="2024-01" db="EMBL/GenBank/DDBJ databases">
        <title>Complete genome of Cladobotryum mycophilum ATHUM6906.</title>
        <authorList>
            <person name="Christinaki A.C."/>
            <person name="Myridakis A.I."/>
            <person name="Kouvelis V.N."/>
        </authorList>
    </citation>
    <scope>NUCLEOTIDE SEQUENCE [LARGE SCALE GENOMIC DNA]</scope>
    <source>
        <strain evidence="1 2">ATHUM6906</strain>
    </source>
</reference>
<evidence type="ECO:0000313" key="1">
    <source>
        <dbReference type="EMBL" id="KAK5990288.1"/>
    </source>
</evidence>
<dbReference type="Gene3D" id="2.130.10.10">
    <property type="entry name" value="YVTN repeat-like/Quinoprotein amine dehydrogenase"/>
    <property type="match status" value="1"/>
</dbReference>
<dbReference type="InterPro" id="IPR015943">
    <property type="entry name" value="WD40/YVTN_repeat-like_dom_sf"/>
</dbReference>
<comment type="caution">
    <text evidence="1">The sequence shown here is derived from an EMBL/GenBank/DDBJ whole genome shotgun (WGS) entry which is preliminary data.</text>
</comment>
<dbReference type="PANTHER" id="PTHR16220:SF0">
    <property type="entry name" value="WD REPEAT-CONTAINING PROTEIN WRAP73"/>
    <property type="match status" value="1"/>
</dbReference>
<dbReference type="SUPFAM" id="SSF69322">
    <property type="entry name" value="Tricorn protease domain 2"/>
    <property type="match status" value="1"/>
</dbReference>
<dbReference type="Proteomes" id="UP001338125">
    <property type="component" value="Unassembled WGS sequence"/>
</dbReference>
<proteinExistence type="predicted"/>